<dbReference type="Proteomes" id="UP000019772">
    <property type="component" value="Chromosome"/>
</dbReference>
<dbReference type="AlphaFoldDB" id="X4ZUZ1"/>
<dbReference type="PATRIC" id="fig|1268072.3.peg.1241"/>
<evidence type="ECO:0000313" key="2">
    <source>
        <dbReference type="Proteomes" id="UP000019772"/>
    </source>
</evidence>
<reference evidence="1 2" key="1">
    <citation type="journal article" date="2014" name="PLoS Genet.">
        <title>Comparative Genomic Analysis of N2-Fixing and Non-N2-Fixing Paenibacillus spp.: Organization, Evolution and Expression of the Nitrogen Fixation Genes.</title>
        <authorList>
            <person name="Xie J.B."/>
            <person name="Du Z."/>
            <person name="Bai L."/>
            <person name="Tian C."/>
            <person name="Zhang Y."/>
            <person name="Xie J.Y."/>
            <person name="Wang T."/>
            <person name="Liu X."/>
            <person name="Chen X."/>
            <person name="Cheng Q."/>
            <person name="Chen S."/>
            <person name="Li J."/>
        </authorList>
    </citation>
    <scope>NUCLEOTIDE SEQUENCE [LARGE SCALE GENOMIC DNA]</scope>
    <source>
        <strain evidence="1 2">T27</strain>
    </source>
</reference>
<keyword evidence="2" id="KW-1185">Reference proteome</keyword>
<gene>
    <name evidence="1" type="ORF">PSAB_05985</name>
</gene>
<dbReference type="RefSeq" id="WP_025333696.1">
    <property type="nucleotide sequence ID" value="NZ_CP004078.1"/>
</dbReference>
<dbReference type="KEGG" id="psab:PSAB_05985"/>
<dbReference type="HOGENOM" id="CLU_2207436_0_0_9"/>
<evidence type="ECO:0000313" key="1">
    <source>
        <dbReference type="EMBL" id="AHV96133.1"/>
    </source>
</evidence>
<dbReference type="EMBL" id="CP004078">
    <property type="protein sequence ID" value="AHV96133.1"/>
    <property type="molecule type" value="Genomic_DNA"/>
</dbReference>
<protein>
    <submittedName>
        <fullName evidence="1">Uncharacterized protein</fullName>
    </submittedName>
</protein>
<organism evidence="1 2">
    <name type="scientific">Paenibacillus sabinae T27</name>
    <dbReference type="NCBI Taxonomy" id="1268072"/>
    <lineage>
        <taxon>Bacteria</taxon>
        <taxon>Bacillati</taxon>
        <taxon>Bacillota</taxon>
        <taxon>Bacilli</taxon>
        <taxon>Bacillales</taxon>
        <taxon>Paenibacillaceae</taxon>
        <taxon>Paenibacillus</taxon>
    </lineage>
</organism>
<sequence>MEEQEKVSKRALERWNKGEVDKDYVMLLANEVDKGRKTIQKLQGDLLEMKSAFEVTEESSAVFDEDACVEFIFNDLIKRGIAVSVDDIALIMKLEYDYGVQAGVYPQTEE</sequence>
<proteinExistence type="predicted"/>
<name>X4ZUZ1_9BACL</name>
<dbReference type="OrthoDB" id="2971944at2"/>
<dbReference type="eggNOG" id="ENOG50307EA">
    <property type="taxonomic scope" value="Bacteria"/>
</dbReference>
<accession>X4ZUZ1</accession>